<sequence length="278" mass="31811">MSAVKSYFVQEMKRSMLTLEHHKPTDFYLSCWQTTRSVVPLLIWRVLLFLTILGIVLSSIIIYALKGHFAYWFIYLTHWGLTSILFATGFALFVSARCYHYGPISTEFRLPWYVKAYWTLCNIATPMAFMITIFYWTVLYEAGFEEELNHKLDVSVHGLNSLVMLLLLLSSAHPVRLLHVYQPTLFGIVYVLFSVIYHFAGGTDKRGNAYIYPVVNWSEPSITILVVFLTTLLMLSLHLLTVGLAVARDQVISRWVRGSITARPDEGMPLRQPGTSNA</sequence>
<organism evidence="1 2">
    <name type="scientific">Mythimna loreyi</name>
    <dbReference type="NCBI Taxonomy" id="667449"/>
    <lineage>
        <taxon>Eukaryota</taxon>
        <taxon>Metazoa</taxon>
        <taxon>Ecdysozoa</taxon>
        <taxon>Arthropoda</taxon>
        <taxon>Hexapoda</taxon>
        <taxon>Insecta</taxon>
        <taxon>Pterygota</taxon>
        <taxon>Neoptera</taxon>
        <taxon>Endopterygota</taxon>
        <taxon>Lepidoptera</taxon>
        <taxon>Glossata</taxon>
        <taxon>Ditrysia</taxon>
        <taxon>Noctuoidea</taxon>
        <taxon>Noctuidae</taxon>
        <taxon>Noctuinae</taxon>
        <taxon>Hadenini</taxon>
        <taxon>Mythimna</taxon>
    </lineage>
</organism>
<name>A0ACC2R7Y3_9NEOP</name>
<proteinExistence type="predicted"/>
<accession>A0ACC2R7Y3</accession>
<dbReference type="EMBL" id="CM056778">
    <property type="protein sequence ID" value="KAJ8736155.1"/>
    <property type="molecule type" value="Genomic_DNA"/>
</dbReference>
<comment type="caution">
    <text evidence="1">The sequence shown here is derived from an EMBL/GenBank/DDBJ whole genome shotgun (WGS) entry which is preliminary data.</text>
</comment>
<reference evidence="1" key="1">
    <citation type="submission" date="2023-03" db="EMBL/GenBank/DDBJ databases">
        <title>Chromosome-level genomes of two armyworms, Mythimna separata and Mythimna loreyi, provide insights into the biosynthesis and reception of sex pheromones.</title>
        <authorList>
            <person name="Zhao H."/>
        </authorList>
    </citation>
    <scope>NUCLEOTIDE SEQUENCE</scope>
    <source>
        <strain evidence="1">BeijingLab</strain>
    </source>
</reference>
<gene>
    <name evidence="1" type="ORF">PYW08_006811</name>
</gene>
<evidence type="ECO:0000313" key="2">
    <source>
        <dbReference type="Proteomes" id="UP001231649"/>
    </source>
</evidence>
<protein>
    <submittedName>
        <fullName evidence="1">Uncharacterized protein</fullName>
    </submittedName>
</protein>
<keyword evidence="2" id="KW-1185">Reference proteome</keyword>
<dbReference type="Proteomes" id="UP001231649">
    <property type="component" value="Chromosome 2"/>
</dbReference>
<evidence type="ECO:0000313" key="1">
    <source>
        <dbReference type="EMBL" id="KAJ8736155.1"/>
    </source>
</evidence>